<protein>
    <submittedName>
        <fullName evidence="1">Uncharacterized protein</fullName>
    </submittedName>
</protein>
<dbReference type="STRING" id="1238425.J07HQW2_00481"/>
<dbReference type="Proteomes" id="UP000030710">
    <property type="component" value="Unassembled WGS sequence"/>
</dbReference>
<proteinExistence type="predicted"/>
<dbReference type="AlphaFoldDB" id="U1PK48"/>
<organism evidence="1 2">
    <name type="scientific">Haloquadratum walsbyi J07HQW2</name>
    <dbReference type="NCBI Taxonomy" id="1238425"/>
    <lineage>
        <taxon>Archaea</taxon>
        <taxon>Methanobacteriati</taxon>
        <taxon>Methanobacteriota</taxon>
        <taxon>Stenosarchaea group</taxon>
        <taxon>Halobacteria</taxon>
        <taxon>Halobacteriales</taxon>
        <taxon>Haloferacaceae</taxon>
        <taxon>Haloquadratum</taxon>
    </lineage>
</organism>
<accession>U1PK48</accession>
<sequence length="52" mass="5993">MNRQSGFALLMFVMSLRNVAGGSDRIGAVFDSVRHRNCYDDLPEWYNPLWSV</sequence>
<evidence type="ECO:0000313" key="2">
    <source>
        <dbReference type="Proteomes" id="UP000030710"/>
    </source>
</evidence>
<dbReference type="HOGENOM" id="CLU_3075278_0_0_2"/>
<dbReference type="EMBL" id="KE356561">
    <property type="protein sequence ID" value="ERG94047.1"/>
    <property type="molecule type" value="Genomic_DNA"/>
</dbReference>
<gene>
    <name evidence="1" type="ORF">J07HQW2_00481</name>
</gene>
<name>U1PK48_9EURY</name>
<evidence type="ECO:0000313" key="1">
    <source>
        <dbReference type="EMBL" id="ERG94047.1"/>
    </source>
</evidence>
<reference evidence="1 2" key="1">
    <citation type="journal article" date="2013" name="PLoS ONE">
        <title>Assembly-driven community genomics of a hypersaline microbial ecosystem.</title>
        <authorList>
            <person name="Podell S."/>
            <person name="Ugalde J.A."/>
            <person name="Narasingarao P."/>
            <person name="Banfield J.F."/>
            <person name="Heidelberg K.B."/>
            <person name="Allen E.E."/>
        </authorList>
    </citation>
    <scope>NUCLEOTIDE SEQUENCE [LARGE SCALE GENOMIC DNA]</scope>
    <source>
        <strain evidence="2">J07HQW2</strain>
    </source>
</reference>